<feature type="signal peptide" evidence="2">
    <location>
        <begin position="1"/>
        <end position="30"/>
    </location>
</feature>
<evidence type="ECO:0000256" key="1">
    <source>
        <dbReference type="SAM" id="Phobius"/>
    </source>
</evidence>
<organism evidence="3 4">
    <name type="scientific">Labedella endophytica</name>
    <dbReference type="NCBI Taxonomy" id="1523160"/>
    <lineage>
        <taxon>Bacteria</taxon>
        <taxon>Bacillati</taxon>
        <taxon>Actinomycetota</taxon>
        <taxon>Actinomycetes</taxon>
        <taxon>Micrococcales</taxon>
        <taxon>Microbacteriaceae</taxon>
        <taxon>Labedella</taxon>
    </lineage>
</organism>
<dbReference type="NCBIfam" id="NF038134">
    <property type="entry name" value="choice_anch_M"/>
    <property type="match status" value="1"/>
</dbReference>
<name>A0A433JX56_9MICO</name>
<dbReference type="Proteomes" id="UP000274909">
    <property type="component" value="Unassembled WGS sequence"/>
</dbReference>
<feature type="chain" id="PRO_5019363143" description="Gram-positive cocci surface proteins LPxTG domain-containing protein" evidence="2">
    <location>
        <begin position="31"/>
        <end position="1004"/>
    </location>
</feature>
<dbReference type="Gene3D" id="2.60.40.2700">
    <property type="match status" value="1"/>
</dbReference>
<dbReference type="RefSeq" id="WP_127047040.1">
    <property type="nucleotide sequence ID" value="NZ_RZGZ01000001.1"/>
</dbReference>
<gene>
    <name evidence="3" type="ORF">ELQ94_03160</name>
</gene>
<reference evidence="3 4" key="1">
    <citation type="submission" date="2018-12" db="EMBL/GenBank/DDBJ databases">
        <authorList>
            <person name="Li F."/>
        </authorList>
    </citation>
    <scope>NUCLEOTIDE SEQUENCE [LARGE SCALE GENOMIC DNA]</scope>
    <source>
        <strain evidence="3 4">EGI 6500705</strain>
    </source>
</reference>
<dbReference type="NCBIfam" id="TIGR03769">
    <property type="entry name" value="P_ac_wall_RPT"/>
    <property type="match status" value="1"/>
</dbReference>
<dbReference type="OrthoDB" id="5380360at2"/>
<keyword evidence="2" id="KW-0732">Signal</keyword>
<keyword evidence="1" id="KW-0812">Transmembrane</keyword>
<accession>A0A433JX56</accession>
<protein>
    <recommendedName>
        <fullName evidence="5">Gram-positive cocci surface proteins LPxTG domain-containing protein</fullName>
    </recommendedName>
</protein>
<proteinExistence type="predicted"/>
<evidence type="ECO:0000313" key="3">
    <source>
        <dbReference type="EMBL" id="RUR03543.1"/>
    </source>
</evidence>
<evidence type="ECO:0000313" key="4">
    <source>
        <dbReference type="Proteomes" id="UP000274909"/>
    </source>
</evidence>
<evidence type="ECO:0008006" key="5">
    <source>
        <dbReference type="Google" id="ProtNLM"/>
    </source>
</evidence>
<sequence length="1004" mass="103964">MHVSRTTRAGTIAGVVALAGALLLPSPANAADAPVVLDDPITFTTGHIDAFNLALNADDSVQLNLKEDVTGSHVQRTPESVTLAVKSQAAVANIPAGAVPAGLPEDFHLLPLTQDYDLIWPGWDSQGIASVYGANAKIDINVTNVSGPGEVYLWSQGGFGTPTQIIQNSWKLPGTIHQNFTSHVHSNWGFTQPGSYGLTVQASVASADGTKTSTTNVASYSFEVFPAPTALSISGAETPVADGAELTLSAAQTPASSTFSDYAWFTRASDGDDWQEIAGEAGASITVAAAQGAQYRATISGGQDIAKGSGQPIVVESSPVTVAIEAPVEQTVSLAPLAGHYHSGSPVDLVATATPAVEGATYAWYLQRSDQDEPVRIAGVSGATHRLTAEQALHGATVTAELLGADGASIARTAAVTIEVDDHGSAPLQKVSITGLADEYEVGADIALTASVAPASVLDRFEWYVQVTGSTEPVLVEGENGPTVTMEATDELAGAAVIAKLTYSDGTAYVESAPAIVTIADQGEEIPETDLTITTSRDADDYFVGQTATLTAVQSVPTGLATYQWYTKLPGAESFTAVEGQTSASYAFKPTLANSGIQVRVELVDGERVHAASEPVTITAEQLPATTVLTVAQDKATYVAGDVAHFESTQTPQTPQTEDEHYHWYIKRAGAADYVWVDQSREKDLDLPVTVEDDGAQLVIRLFDHDHAVLAESAPVTLAVEPVATEPEPVDTVLSIDGLVAAYDVGDVAALSAVQTPETGEDHYHWFIKRSADADYAMISGALSADLAYTIAEGDQGASIMAKLYNHDHAVIAESEPVVLSVRSGEAKPADAPESRTGEELDGVEAGGITLSDTTPERGQVITVQLGDDTAYAGQWAAAWLFSEPTLLGGDWVRADAQGRIAVTIPADATTGEHRLAVFDADGALIGWDDLVIAAAADVPGDGDAGDADGDGVADDTGDGDAGDGLAVTGGEAVGLLSGASLLLLMGAAALVVMKRRRSSAAAE</sequence>
<comment type="caution">
    <text evidence="3">The sequence shown here is derived from an EMBL/GenBank/DDBJ whole genome shotgun (WGS) entry which is preliminary data.</text>
</comment>
<feature type="transmembrane region" description="Helical" evidence="1">
    <location>
        <begin position="973"/>
        <end position="994"/>
    </location>
</feature>
<dbReference type="InterPro" id="IPR022435">
    <property type="entry name" value="Surface-anchored_actinobac"/>
</dbReference>
<keyword evidence="1" id="KW-1133">Transmembrane helix</keyword>
<dbReference type="AlphaFoldDB" id="A0A433JX56"/>
<keyword evidence="4" id="KW-1185">Reference proteome</keyword>
<evidence type="ECO:0000256" key="2">
    <source>
        <dbReference type="SAM" id="SignalP"/>
    </source>
</evidence>
<keyword evidence="1" id="KW-0472">Membrane</keyword>
<dbReference type="EMBL" id="RZGZ01000001">
    <property type="protein sequence ID" value="RUR03543.1"/>
    <property type="molecule type" value="Genomic_DNA"/>
</dbReference>